<dbReference type="Proteomes" id="UP000602510">
    <property type="component" value="Unassembled WGS sequence"/>
</dbReference>
<feature type="compositionally biased region" description="Polar residues" evidence="1">
    <location>
        <begin position="92"/>
        <end position="112"/>
    </location>
</feature>
<comment type="caution">
    <text evidence="2">The sequence shown here is derived from an EMBL/GenBank/DDBJ whole genome shotgun (WGS) entry which is preliminary data.</text>
</comment>
<protein>
    <submittedName>
        <fullName evidence="2">Uncharacterized protein</fullName>
    </submittedName>
</protein>
<keyword evidence="3" id="KW-1185">Reference proteome</keyword>
<name>A0A833W4P7_PHYIN</name>
<evidence type="ECO:0000313" key="2">
    <source>
        <dbReference type="EMBL" id="KAF4028477.1"/>
    </source>
</evidence>
<accession>A0A833W4P7</accession>
<dbReference type="AlphaFoldDB" id="A0A833W4P7"/>
<reference evidence="2" key="1">
    <citation type="submission" date="2020-04" db="EMBL/GenBank/DDBJ databases">
        <title>Hybrid Assembly of Korean Phytophthora infestans isolates.</title>
        <authorList>
            <person name="Prokchorchik M."/>
            <person name="Lee Y."/>
            <person name="Seo J."/>
            <person name="Cho J.-H."/>
            <person name="Park Y.-E."/>
            <person name="Jang D.-C."/>
            <person name="Im J.-S."/>
            <person name="Choi J.-G."/>
            <person name="Park H.-J."/>
            <person name="Lee G.-B."/>
            <person name="Lee Y.-G."/>
            <person name="Hong S.-Y."/>
            <person name="Cho K."/>
            <person name="Sohn K.H."/>
        </authorList>
    </citation>
    <scope>NUCLEOTIDE SEQUENCE</scope>
    <source>
        <strain evidence="2">KR_1_A1</strain>
    </source>
</reference>
<evidence type="ECO:0000313" key="3">
    <source>
        <dbReference type="Proteomes" id="UP000602510"/>
    </source>
</evidence>
<feature type="region of interest" description="Disordered" evidence="1">
    <location>
        <begin position="54"/>
        <end position="168"/>
    </location>
</feature>
<dbReference type="EMBL" id="WSZM01001044">
    <property type="protein sequence ID" value="KAF4028477.1"/>
    <property type="molecule type" value="Genomic_DNA"/>
</dbReference>
<sequence length="168" mass="17724">MASKAGDVATADCRPYLLSFNGTDCVAPADAHCVLIQSDVWGCSFLKKEYTSGVDSETTAAYGGERPDTTTDNGEGDQEVSTQYPTEAILTETPTDEVSTPCPTDEVTTQPPTEAVTAQPPTEDAMTQPPPTEDATTQPPTEDAMTQPPPTEDATTQPPTENVTTQPP</sequence>
<proteinExistence type="predicted"/>
<gene>
    <name evidence="2" type="ORF">GN244_ATG19845</name>
</gene>
<evidence type="ECO:0000256" key="1">
    <source>
        <dbReference type="SAM" id="MobiDB-lite"/>
    </source>
</evidence>
<feature type="compositionally biased region" description="Polar residues" evidence="1">
    <location>
        <begin position="153"/>
        <end position="168"/>
    </location>
</feature>
<organism evidence="2 3">
    <name type="scientific">Phytophthora infestans</name>
    <name type="common">Potato late blight agent</name>
    <name type="synonym">Botrytis infestans</name>
    <dbReference type="NCBI Taxonomy" id="4787"/>
    <lineage>
        <taxon>Eukaryota</taxon>
        <taxon>Sar</taxon>
        <taxon>Stramenopiles</taxon>
        <taxon>Oomycota</taxon>
        <taxon>Peronosporomycetes</taxon>
        <taxon>Peronosporales</taxon>
        <taxon>Peronosporaceae</taxon>
        <taxon>Phytophthora</taxon>
    </lineage>
</organism>